<proteinExistence type="predicted"/>
<comment type="caution">
    <text evidence="1">The sequence shown here is derived from an EMBL/GenBank/DDBJ whole genome shotgun (WGS) entry which is preliminary data.</text>
</comment>
<accession>A0ABS2DGB8</accession>
<protein>
    <submittedName>
        <fullName evidence="1">Uncharacterized protein</fullName>
    </submittedName>
</protein>
<keyword evidence="2" id="KW-1185">Reference proteome</keyword>
<sequence length="150" mass="17080">MYRIVSFIAIFSFVGTMLYYHQLNSHTTASNSHNMHHQQIIEIPKSYPIPTITGNVTQDPTGSWLLSIKTTNFNFTPEKIGSTTKSFNEGHAHLYINGKKINRIYGNYYNIDMLNPGTYHIKITLNGNNHQTFYSGGKEISFEQTLKVSS</sequence>
<dbReference type="Proteomes" id="UP001518925">
    <property type="component" value="Unassembled WGS sequence"/>
</dbReference>
<evidence type="ECO:0000313" key="2">
    <source>
        <dbReference type="Proteomes" id="UP001518925"/>
    </source>
</evidence>
<dbReference type="EMBL" id="JAFELM010000018">
    <property type="protein sequence ID" value="MBM6617070.1"/>
    <property type="molecule type" value="Genomic_DNA"/>
</dbReference>
<gene>
    <name evidence="1" type="ORF">JR050_05210</name>
</gene>
<name>A0ABS2DGB8_9BACI</name>
<evidence type="ECO:0000313" key="1">
    <source>
        <dbReference type="EMBL" id="MBM6617070.1"/>
    </source>
</evidence>
<reference evidence="1 2" key="1">
    <citation type="submission" date="2021-02" db="EMBL/GenBank/DDBJ databases">
        <title>Bacillus sp. RD4P76, an endophyte from a halophyte.</title>
        <authorList>
            <person name="Sun J.-Q."/>
        </authorList>
    </citation>
    <scope>NUCLEOTIDE SEQUENCE [LARGE SCALE GENOMIC DNA]</scope>
    <source>
        <strain evidence="1 2">RD4P76</strain>
    </source>
</reference>
<organism evidence="1 2">
    <name type="scientific">Bacillus suaedaesalsae</name>
    <dbReference type="NCBI Taxonomy" id="2810349"/>
    <lineage>
        <taxon>Bacteria</taxon>
        <taxon>Bacillati</taxon>
        <taxon>Bacillota</taxon>
        <taxon>Bacilli</taxon>
        <taxon>Bacillales</taxon>
        <taxon>Bacillaceae</taxon>
        <taxon>Bacillus</taxon>
    </lineage>
</organism>
<dbReference type="RefSeq" id="WP_204202449.1">
    <property type="nucleotide sequence ID" value="NZ_JAFELM010000018.1"/>
</dbReference>